<dbReference type="PANTHER" id="PTHR22922:SF3">
    <property type="entry name" value="CAPRIN-1"/>
    <property type="match status" value="1"/>
</dbReference>
<feature type="compositionally biased region" description="Low complexity" evidence="1">
    <location>
        <begin position="292"/>
        <end position="313"/>
    </location>
</feature>
<dbReference type="Pfam" id="PF12287">
    <property type="entry name" value="Caprin-1_C"/>
    <property type="match status" value="1"/>
</dbReference>
<comment type="caution">
    <text evidence="3">The sequence shown here is derived from an EMBL/GenBank/DDBJ whole genome shotgun (WGS) entry which is preliminary data.</text>
</comment>
<dbReference type="InterPro" id="IPR028816">
    <property type="entry name" value="Caprin"/>
</dbReference>
<organism evidence="3 4">
    <name type="scientific">Polyodon spathula</name>
    <name type="common">North American paddlefish</name>
    <name type="synonym">Squalus spathula</name>
    <dbReference type="NCBI Taxonomy" id="7913"/>
    <lineage>
        <taxon>Eukaryota</taxon>
        <taxon>Metazoa</taxon>
        <taxon>Chordata</taxon>
        <taxon>Craniata</taxon>
        <taxon>Vertebrata</taxon>
        <taxon>Euteleostomi</taxon>
        <taxon>Actinopterygii</taxon>
        <taxon>Chondrostei</taxon>
        <taxon>Acipenseriformes</taxon>
        <taxon>Polyodontidae</taxon>
        <taxon>Polyodon</taxon>
    </lineage>
</organism>
<evidence type="ECO:0000313" key="3">
    <source>
        <dbReference type="EMBL" id="MBN3283042.1"/>
    </source>
</evidence>
<proteinExistence type="predicted"/>
<dbReference type="Proteomes" id="UP001166093">
    <property type="component" value="Unassembled WGS sequence"/>
</dbReference>
<reference evidence="3" key="1">
    <citation type="journal article" date="2021" name="Cell">
        <title>Tracing the genetic footprints of vertebrate landing in non-teleost ray-finned fishes.</title>
        <authorList>
            <person name="Bi X."/>
            <person name="Wang K."/>
            <person name="Yang L."/>
            <person name="Pan H."/>
            <person name="Jiang H."/>
            <person name="Wei Q."/>
            <person name="Fang M."/>
            <person name="Yu H."/>
            <person name="Zhu C."/>
            <person name="Cai Y."/>
            <person name="He Y."/>
            <person name="Gan X."/>
            <person name="Zeng H."/>
            <person name="Yu D."/>
            <person name="Zhu Y."/>
            <person name="Jiang H."/>
            <person name="Qiu Q."/>
            <person name="Yang H."/>
            <person name="Zhang Y.E."/>
            <person name="Wang W."/>
            <person name="Zhu M."/>
            <person name="He S."/>
            <person name="Zhang G."/>
        </authorList>
    </citation>
    <scope>NUCLEOTIDE SEQUENCE</scope>
    <source>
        <strain evidence="3">Pddl_001</strain>
    </source>
</reference>
<evidence type="ECO:0000313" key="4">
    <source>
        <dbReference type="Proteomes" id="UP001166093"/>
    </source>
</evidence>
<feature type="non-terminal residue" evidence="3">
    <location>
        <position position="1"/>
    </location>
</feature>
<feature type="compositionally biased region" description="Low complexity" evidence="1">
    <location>
        <begin position="263"/>
        <end position="280"/>
    </location>
</feature>
<dbReference type="PANTHER" id="PTHR22922">
    <property type="entry name" value="GPI-ANCHORED PROTEIN P137"/>
    <property type="match status" value="1"/>
</dbReference>
<protein>
    <submittedName>
        <fullName evidence="3">CAPR1 protein</fullName>
    </submittedName>
</protein>
<feature type="region of interest" description="Disordered" evidence="1">
    <location>
        <begin position="246"/>
        <end position="407"/>
    </location>
</feature>
<feature type="compositionally biased region" description="Polar residues" evidence="1">
    <location>
        <begin position="247"/>
        <end position="262"/>
    </location>
</feature>
<name>A0ABS2YAU0_POLSP</name>
<sequence length="407" mass="44169">MSDAPYSSSEKEQGDEWSTDSEVVSAVRQQSPVQSAPPPVAAAEPHTLNPVAPTAPADPVVRKLRVQDLMAQMQGPYNFMQDSMLEYESQAMDPAIVSAQPMKTIQSMDMPHMVCPPVHAESRLAQPNTVPVQPEVTQVPMVSPVPEAFTTSQPLYQTSHTTDPHSQTEAMDPIQASMSLASEQPPTSSALPAVSQPQVFQAVSSKPLHSSGINVNAAPFQSMQTVFNMNAPVPPAIEAEALKQPGQYPSSYSQGFSSQTPHQVEQPELQQEQLQSVVSSFHTQDQTIPATGGHQQLSQQPQQGSGFPRPGQSFYNSRAMSRGGPRNSRGMLNGYRGPSNGFRGGYDNYRPPFPNTPNSGYGQSQFNSPRDYSNSSYQRDGYQQNYKRGAGQGPRGCSRGNAQVMRS</sequence>
<feature type="domain" description="Cytoplasmic activation/proliferation-associated protein-1 C term" evidence="2">
    <location>
        <begin position="66"/>
        <end position="396"/>
    </location>
</feature>
<dbReference type="EMBL" id="JAAWVQ010123065">
    <property type="protein sequence ID" value="MBN3283042.1"/>
    <property type="molecule type" value="Genomic_DNA"/>
</dbReference>
<accession>A0ABS2YAU0</accession>
<evidence type="ECO:0000256" key="1">
    <source>
        <dbReference type="SAM" id="MobiDB-lite"/>
    </source>
</evidence>
<feature type="region of interest" description="Disordered" evidence="1">
    <location>
        <begin position="150"/>
        <end position="169"/>
    </location>
</feature>
<feature type="non-terminal residue" evidence="3">
    <location>
        <position position="407"/>
    </location>
</feature>
<evidence type="ECO:0000259" key="2">
    <source>
        <dbReference type="Pfam" id="PF12287"/>
    </source>
</evidence>
<gene>
    <name evidence="3" type="primary">Caprin1_0</name>
    <name evidence="3" type="ORF">GTO93_0006577</name>
</gene>
<feature type="compositionally biased region" description="Polar residues" evidence="1">
    <location>
        <begin position="356"/>
        <end position="386"/>
    </location>
</feature>
<keyword evidence="4" id="KW-1185">Reference proteome</keyword>
<feature type="region of interest" description="Disordered" evidence="1">
    <location>
        <begin position="1"/>
        <end position="55"/>
    </location>
</feature>
<dbReference type="InterPro" id="IPR022070">
    <property type="entry name" value="Caprin-1_C"/>
</dbReference>